<accession>A0A832SH38</accession>
<comment type="caution">
    <text evidence="1">The sequence shown here is derived from an EMBL/GenBank/DDBJ whole genome shotgun (WGS) entry which is preliminary data.</text>
</comment>
<protein>
    <submittedName>
        <fullName evidence="1">Uncharacterized protein</fullName>
    </submittedName>
</protein>
<gene>
    <name evidence="1" type="ORF">HA338_04215</name>
</gene>
<organism evidence="1 2">
    <name type="scientific">Methanosarcina acetivorans</name>
    <dbReference type="NCBI Taxonomy" id="2214"/>
    <lineage>
        <taxon>Archaea</taxon>
        <taxon>Methanobacteriati</taxon>
        <taxon>Methanobacteriota</taxon>
        <taxon>Stenosarchaea group</taxon>
        <taxon>Methanomicrobia</taxon>
        <taxon>Methanosarcinales</taxon>
        <taxon>Methanosarcinaceae</taxon>
        <taxon>Methanosarcina</taxon>
    </lineage>
</organism>
<name>A0A832SH38_9EURY</name>
<evidence type="ECO:0000313" key="1">
    <source>
        <dbReference type="EMBL" id="HIH93265.1"/>
    </source>
</evidence>
<dbReference type="Proteomes" id="UP000600774">
    <property type="component" value="Unassembled WGS sequence"/>
</dbReference>
<reference evidence="1" key="1">
    <citation type="journal article" date="2020" name="bioRxiv">
        <title>A rank-normalized archaeal taxonomy based on genome phylogeny resolves widespread incomplete and uneven classifications.</title>
        <authorList>
            <person name="Rinke C."/>
            <person name="Chuvochina M."/>
            <person name="Mussig A.J."/>
            <person name="Chaumeil P.-A."/>
            <person name="Waite D.W."/>
            <person name="Whitman W.B."/>
            <person name="Parks D.H."/>
            <person name="Hugenholtz P."/>
        </authorList>
    </citation>
    <scope>NUCLEOTIDE SEQUENCE</scope>
    <source>
        <strain evidence="1">UBA8876</strain>
    </source>
</reference>
<dbReference type="GeneID" id="43965279"/>
<dbReference type="EMBL" id="DUJU01000048">
    <property type="protein sequence ID" value="HIH93265.1"/>
    <property type="molecule type" value="Genomic_DNA"/>
</dbReference>
<evidence type="ECO:0000313" key="2">
    <source>
        <dbReference type="Proteomes" id="UP000600774"/>
    </source>
</evidence>
<proteinExistence type="predicted"/>
<dbReference type="AlphaFoldDB" id="A0A832SH38"/>
<sequence>MEYVKKICPICGSELIVLKEVEEKAVYCTLECLLISQERMKGEDISSFMSV</sequence>
<dbReference type="RefSeq" id="WP_162829676.1">
    <property type="nucleotide sequence ID" value="NZ_DUJU01000048.1"/>
</dbReference>